<comment type="subcellular location">
    <subcellularLocation>
        <location evidence="1 7 8">Nucleus</location>
    </subcellularLocation>
</comment>
<dbReference type="Ensembl" id="ENSAMXT00000050921.1">
    <property type="protein sequence ID" value="ENSAMXP00000050114.1"/>
    <property type="gene ID" value="ENSAMXG00000038479.1"/>
</dbReference>
<reference evidence="11" key="4">
    <citation type="submission" date="2025-09" db="UniProtKB">
        <authorList>
            <consortium name="Ensembl"/>
        </authorList>
    </citation>
    <scope>IDENTIFICATION</scope>
</reference>
<dbReference type="GO" id="GO:0003407">
    <property type="term" value="P:neural retina development"/>
    <property type="evidence" value="ECO:0007669"/>
    <property type="project" value="Ensembl"/>
</dbReference>
<evidence type="ECO:0000256" key="4">
    <source>
        <dbReference type="ARBA" id="ARBA00023125"/>
    </source>
</evidence>
<name>A0A3B1K8Z4_ASTMX</name>
<dbReference type="RefSeq" id="XP_007247608.2">
    <property type="nucleotide sequence ID" value="XM_007247546.4"/>
</dbReference>
<keyword evidence="12" id="KW-1185">Reference proteome</keyword>
<dbReference type="STRING" id="7994.ENSAMXP00000050114"/>
<dbReference type="Pfam" id="PF00046">
    <property type="entry name" value="Homeodomain"/>
    <property type="match status" value="1"/>
</dbReference>
<feature type="region of interest" description="Disordered" evidence="9">
    <location>
        <begin position="197"/>
        <end position="219"/>
    </location>
</feature>
<dbReference type="Proteomes" id="UP000018467">
    <property type="component" value="Unassembled WGS sequence"/>
</dbReference>
<evidence type="ECO:0000256" key="7">
    <source>
        <dbReference type="PROSITE-ProRule" id="PRU00108"/>
    </source>
</evidence>
<dbReference type="AlphaFoldDB" id="A0A3B1K8Z4"/>
<dbReference type="PANTHER" id="PTHR10390:SF33">
    <property type="entry name" value="PROTEIN OPTIX"/>
    <property type="match status" value="1"/>
</dbReference>
<dbReference type="InterPro" id="IPR001356">
    <property type="entry name" value="HD"/>
</dbReference>
<evidence type="ECO:0000313" key="11">
    <source>
        <dbReference type="Ensembl" id="ENSAMXP00000050114.1"/>
    </source>
</evidence>
<evidence type="ECO:0000256" key="5">
    <source>
        <dbReference type="ARBA" id="ARBA00023155"/>
    </source>
</evidence>
<dbReference type="FunFam" id="1.10.10.60:FF:000046">
    <property type="entry name" value="SIX homeobox 3"/>
    <property type="match status" value="1"/>
</dbReference>
<dbReference type="PANTHER" id="PTHR10390">
    <property type="entry name" value="HOMEOBOX PROTEIN SIX"/>
    <property type="match status" value="1"/>
</dbReference>
<dbReference type="SMART" id="SM00389">
    <property type="entry name" value="HOX"/>
    <property type="match status" value="1"/>
</dbReference>
<evidence type="ECO:0000256" key="9">
    <source>
        <dbReference type="SAM" id="MobiDB-lite"/>
    </source>
</evidence>
<dbReference type="GeneTree" id="ENSGT00940000160091"/>
<dbReference type="Pfam" id="PF16878">
    <property type="entry name" value="SIX1_SD"/>
    <property type="match status" value="1"/>
</dbReference>
<dbReference type="GO" id="GO:0000981">
    <property type="term" value="F:DNA-binding transcription factor activity, RNA polymerase II-specific"/>
    <property type="evidence" value="ECO:0007669"/>
    <property type="project" value="TreeGrafter"/>
</dbReference>
<evidence type="ECO:0000256" key="8">
    <source>
        <dbReference type="RuleBase" id="RU000682"/>
    </source>
</evidence>
<evidence type="ECO:0000256" key="6">
    <source>
        <dbReference type="ARBA" id="ARBA00023242"/>
    </source>
</evidence>
<dbReference type="GeneID" id="103023682"/>
<dbReference type="Bgee" id="ENSAMXG00000038479">
    <property type="expression patterns" value="Expressed in camera-type eye and 1 other cell type or tissue"/>
</dbReference>
<keyword evidence="5 7" id="KW-0371">Homeobox</keyword>
<dbReference type="GO" id="GO:0010467">
    <property type="term" value="P:gene expression"/>
    <property type="evidence" value="ECO:0007669"/>
    <property type="project" value="Ensembl"/>
</dbReference>
<dbReference type="CDD" id="cd00086">
    <property type="entry name" value="homeodomain"/>
    <property type="match status" value="1"/>
</dbReference>
<evidence type="ECO:0000256" key="3">
    <source>
        <dbReference type="ARBA" id="ARBA00022473"/>
    </source>
</evidence>
<evidence type="ECO:0000313" key="12">
    <source>
        <dbReference type="Proteomes" id="UP000018467"/>
    </source>
</evidence>
<dbReference type="GO" id="GO:0000978">
    <property type="term" value="F:RNA polymerase II cis-regulatory region sequence-specific DNA binding"/>
    <property type="evidence" value="ECO:0007669"/>
    <property type="project" value="TreeGrafter"/>
</dbReference>
<dbReference type="KEGG" id="amex:103023682"/>
<dbReference type="GO" id="GO:0005667">
    <property type="term" value="C:transcription regulator complex"/>
    <property type="evidence" value="ECO:0007669"/>
    <property type="project" value="TreeGrafter"/>
</dbReference>
<feature type="DNA-binding region" description="Homeobox" evidence="7">
    <location>
        <begin position="124"/>
        <end position="183"/>
    </location>
</feature>
<evidence type="ECO:0000256" key="1">
    <source>
        <dbReference type="ARBA" id="ARBA00004123"/>
    </source>
</evidence>
<organism evidence="11 12">
    <name type="scientific">Astyanax mexicanus</name>
    <name type="common">Blind cave fish</name>
    <name type="synonym">Astyanax fasciatus mexicanus</name>
    <dbReference type="NCBI Taxonomy" id="7994"/>
    <lineage>
        <taxon>Eukaryota</taxon>
        <taxon>Metazoa</taxon>
        <taxon>Chordata</taxon>
        <taxon>Craniata</taxon>
        <taxon>Vertebrata</taxon>
        <taxon>Euteleostomi</taxon>
        <taxon>Actinopterygii</taxon>
        <taxon>Neopterygii</taxon>
        <taxon>Teleostei</taxon>
        <taxon>Ostariophysi</taxon>
        <taxon>Characiformes</taxon>
        <taxon>Characoidei</taxon>
        <taxon>Acestrorhamphidae</taxon>
        <taxon>Acestrorhamphinae</taxon>
        <taxon>Astyanax</taxon>
    </lineage>
</organism>
<keyword evidence="4 7" id="KW-0238">DNA-binding</keyword>
<evidence type="ECO:0000259" key="10">
    <source>
        <dbReference type="PROSITE" id="PS50071"/>
    </source>
</evidence>
<evidence type="ECO:0000256" key="2">
    <source>
        <dbReference type="ARBA" id="ARBA00008161"/>
    </source>
</evidence>
<dbReference type="Gene3D" id="1.10.10.60">
    <property type="entry name" value="Homeodomain-like"/>
    <property type="match status" value="1"/>
</dbReference>
<dbReference type="InParanoid" id="A0A3B1K8Z4"/>
<dbReference type="InterPro" id="IPR031701">
    <property type="entry name" value="SIX1_SD"/>
</dbReference>
<dbReference type="InterPro" id="IPR009057">
    <property type="entry name" value="Homeodomain-like_sf"/>
</dbReference>
<reference evidence="12" key="2">
    <citation type="journal article" date="2014" name="Nat. Commun.">
        <title>The cavefish genome reveals candidate genes for eye loss.</title>
        <authorList>
            <person name="McGaugh S.E."/>
            <person name="Gross J.B."/>
            <person name="Aken B."/>
            <person name="Blin M."/>
            <person name="Borowsky R."/>
            <person name="Chalopin D."/>
            <person name="Hinaux H."/>
            <person name="Jeffery W.R."/>
            <person name="Keene A."/>
            <person name="Ma L."/>
            <person name="Minx P."/>
            <person name="Murphy D."/>
            <person name="O'Quin K.E."/>
            <person name="Retaux S."/>
            <person name="Rohner N."/>
            <person name="Searle S.M."/>
            <person name="Stahl B.A."/>
            <person name="Tabin C."/>
            <person name="Volff J.N."/>
            <person name="Yoshizawa M."/>
            <person name="Warren W.C."/>
        </authorList>
    </citation>
    <scope>NUCLEOTIDE SEQUENCE [LARGE SCALE GENOMIC DNA]</scope>
    <source>
        <strain evidence="12">female</strain>
    </source>
</reference>
<dbReference type="PROSITE" id="PS50071">
    <property type="entry name" value="HOMEOBOX_2"/>
    <property type="match status" value="1"/>
</dbReference>
<accession>A0A3B1K8Z4</accession>
<proteinExistence type="inferred from homology"/>
<dbReference type="GO" id="GO:0005634">
    <property type="term" value="C:nucleus"/>
    <property type="evidence" value="ECO:0007669"/>
    <property type="project" value="UniProtKB-SubCell"/>
</dbReference>
<sequence>MLHLPALSFSPQQVARVCETLEESGDVARLSRFLWALPPDPQRETEAVVRARAVVAFHAGEYGELYRLAQSRSFSTPESRASLQRLWLEARYREAESARGRPLGAVDRYRVRRKFPPPPTVWDGERRAHCFRERARRVLRQSYLREPYPDTRAKSELARATGLTATQVGNWFKNRRQRDRAAANRIQAEVLSGGSVQSLLGDDEGPVDPLSDSSGLGPSNNVTVAFSTVSISSSDSECEV</sequence>
<keyword evidence="3" id="KW-0217">Developmental protein</keyword>
<keyword evidence="6 7" id="KW-0539">Nucleus</keyword>
<protein>
    <submittedName>
        <fullName evidence="11">SIX homeobox 6a</fullName>
    </submittedName>
</protein>
<reference evidence="12" key="1">
    <citation type="submission" date="2013-03" db="EMBL/GenBank/DDBJ databases">
        <authorList>
            <person name="Jeffery W."/>
            <person name="Warren W."/>
            <person name="Wilson R.K."/>
        </authorList>
    </citation>
    <scope>NUCLEOTIDE SEQUENCE</scope>
    <source>
        <strain evidence="12">female</strain>
    </source>
</reference>
<dbReference type="CTD" id="394080"/>
<reference evidence="11" key="3">
    <citation type="submission" date="2025-08" db="UniProtKB">
        <authorList>
            <consortium name="Ensembl"/>
        </authorList>
    </citation>
    <scope>IDENTIFICATION</scope>
</reference>
<feature type="domain" description="Homeobox" evidence="10">
    <location>
        <begin position="122"/>
        <end position="182"/>
    </location>
</feature>
<comment type="similarity">
    <text evidence="2">Belongs to the SIX/Sine oculis homeobox family.</text>
</comment>
<dbReference type="SUPFAM" id="SSF46689">
    <property type="entry name" value="Homeodomain-like"/>
    <property type="match status" value="1"/>
</dbReference>